<dbReference type="STRING" id="1122247.GCA_000379865_00329"/>
<reference evidence="4 5" key="1">
    <citation type="journal article" date="2012" name="J. Bacteriol.">
        <title>Genome sequence of Mycobacterium hassiacum DSM 44199, a rare source of heat-stable mycobacterial proteins.</title>
        <authorList>
            <person name="Tiago I."/>
            <person name="Maranha A."/>
            <person name="Mendes V."/>
            <person name="Alarico S."/>
            <person name="Moynihan P.J."/>
            <person name="Clarke A.J."/>
            <person name="Macedo-Ribeiro S."/>
            <person name="Pereira P.J."/>
            <person name="Empadinhas N."/>
        </authorList>
    </citation>
    <scope>NUCLEOTIDE SEQUENCE [LARGE SCALE GENOMIC DNA]</scope>
    <source>
        <strain evidence="5">DSM 44199 / CIP 105218 / JCM 12690 / 3849</strain>
    </source>
</reference>
<dbReference type="PATRIC" id="fig|1122247.3.peg.4181"/>
<dbReference type="OrthoDB" id="4502276at2"/>
<dbReference type="InterPro" id="IPR028082">
    <property type="entry name" value="Peripla_BP_I"/>
</dbReference>
<dbReference type="Pfam" id="PF13458">
    <property type="entry name" value="Peripla_BP_6"/>
    <property type="match status" value="2"/>
</dbReference>
<comment type="similarity">
    <text evidence="1">Belongs to the leucine-binding protein family.</text>
</comment>
<dbReference type="PANTHER" id="PTHR30483">
    <property type="entry name" value="LEUCINE-SPECIFIC-BINDING PROTEIN"/>
    <property type="match status" value="1"/>
</dbReference>
<dbReference type="InterPro" id="IPR051010">
    <property type="entry name" value="BCAA_transport"/>
</dbReference>
<dbReference type="AlphaFoldDB" id="K5BCJ8"/>
<gene>
    <name evidence="4" type="ORF">C731_4361</name>
</gene>
<organism evidence="4 5">
    <name type="scientific">Mycolicibacterium hassiacum (strain DSM 44199 / CIP 105218 / JCM 12690 / 3849)</name>
    <name type="common">Mycobacterium hassiacum</name>
    <dbReference type="NCBI Taxonomy" id="1122247"/>
    <lineage>
        <taxon>Bacteria</taxon>
        <taxon>Bacillati</taxon>
        <taxon>Actinomycetota</taxon>
        <taxon>Actinomycetes</taxon>
        <taxon>Mycobacteriales</taxon>
        <taxon>Mycobacteriaceae</taxon>
        <taxon>Mycolicibacterium</taxon>
    </lineage>
</organism>
<dbReference type="Gene3D" id="3.40.50.2300">
    <property type="match status" value="4"/>
</dbReference>
<keyword evidence="4" id="KW-0675">Receptor</keyword>
<dbReference type="CDD" id="cd06268">
    <property type="entry name" value="PBP1_ABC_transporter_LIVBP-like"/>
    <property type="match status" value="1"/>
</dbReference>
<dbReference type="PANTHER" id="PTHR30483:SF6">
    <property type="entry name" value="PERIPLASMIC BINDING PROTEIN OF ABC TRANSPORTER FOR NATURAL AMINO ACIDS"/>
    <property type="match status" value="1"/>
</dbReference>
<dbReference type="eggNOG" id="COG0683">
    <property type="taxonomic scope" value="Bacteria"/>
</dbReference>
<feature type="domain" description="Leucine-binding protein" evidence="3">
    <location>
        <begin position="414"/>
        <end position="743"/>
    </location>
</feature>
<feature type="domain" description="Leucine-binding protein" evidence="3">
    <location>
        <begin position="8"/>
        <end position="324"/>
    </location>
</feature>
<proteinExistence type="inferred from homology"/>
<dbReference type="Proteomes" id="UP000006265">
    <property type="component" value="Unassembled WGS sequence"/>
</dbReference>
<comment type="caution">
    <text evidence="4">The sequence shown here is derived from an EMBL/GenBank/DDBJ whole genome shotgun (WGS) entry which is preliminary data.</text>
</comment>
<keyword evidence="2" id="KW-0732">Signal</keyword>
<dbReference type="EMBL" id="AMRA01000123">
    <property type="protein sequence ID" value="EKF21622.1"/>
    <property type="molecule type" value="Genomic_DNA"/>
</dbReference>
<name>K5BCJ8_MYCHD</name>
<dbReference type="SUPFAM" id="SSF53822">
    <property type="entry name" value="Periplasmic binding protein-like I"/>
    <property type="match status" value="2"/>
</dbReference>
<accession>K5BCJ8</accession>
<sequence>MEFAGGTQVFQDFLDGVRLAIDEAVECGDVDREVDLIVREVNGPMRGTSEAVIRAWRELVHDEDCIAVLGPVVTEANLALRDEVNATGVPTISFCATADWAGPYCYALQNGNYQDEVHLLAGWLAREGCQSVAVFRETGLIGEEFGAAFKIAARRRGLRVTVDHEVGLFNTYAPVEPVLATAHAAGTDAVVVLTAYGAFAPIQRELSRVMAEWNWHPRLAQNMTWVGLTAFGATGDYDRDALLEAYEGWVGLDQIHEGNTHFQDVLDRFEKRYGRRPFHAYTALGYDHGAVVAHVLADLRPPSPAGFKAGLERVRYLPACIGAPGTVISFGPHDNRGYKGEYITLRTVGDGVEQRLELGWADLLPVDPPVIGTEDAASSASGVTGAGSKYSLVGERTPYRIGVLQDWALWAPVKDWYAGLTLALEEAYRTGLVDRPIDIVLREVDGPPDGLFSSVRRAWRELVEDEMVLATVGPFITDTTRALRDDIERAKVPCLSYCATTAFDGDYTFQLPNGTFADETFLIARHLVERGVRRVGVVRENNPIGDEYYFYFRQHAQRLGLDIASDQMVSPHVDDDGMRRALANIREAGADGLAHLGYGVTFYAILHAVREIVTEWDVPRCTITTWVLCSGLDQERGSPVLLNQPAPTELLEGWVGVDLPHEGNRVWSGFLTRYSRRFGGAPPVCCYPAHMYDMGRAIAEGIALARPVSPEGLRRGLERVRMLPATMGAPGTVIGFGPYDHRGYKGSDYLVLRTVRDGREGLVDELLVPGGAS</sequence>
<evidence type="ECO:0000256" key="2">
    <source>
        <dbReference type="ARBA" id="ARBA00022729"/>
    </source>
</evidence>
<protein>
    <submittedName>
        <fullName evidence="4">Receptor ligand binding region family protein</fullName>
    </submittedName>
</protein>
<evidence type="ECO:0000256" key="1">
    <source>
        <dbReference type="ARBA" id="ARBA00010062"/>
    </source>
</evidence>
<evidence type="ECO:0000259" key="3">
    <source>
        <dbReference type="Pfam" id="PF13458"/>
    </source>
</evidence>
<evidence type="ECO:0000313" key="5">
    <source>
        <dbReference type="Proteomes" id="UP000006265"/>
    </source>
</evidence>
<keyword evidence="5" id="KW-1185">Reference proteome</keyword>
<evidence type="ECO:0000313" key="4">
    <source>
        <dbReference type="EMBL" id="EKF21622.1"/>
    </source>
</evidence>
<dbReference type="InterPro" id="IPR028081">
    <property type="entry name" value="Leu-bd"/>
</dbReference>